<dbReference type="EMBL" id="JAKWFO010000006">
    <property type="protein sequence ID" value="KAI9634750.1"/>
    <property type="molecule type" value="Genomic_DNA"/>
</dbReference>
<dbReference type="InterPro" id="IPR036770">
    <property type="entry name" value="Ankyrin_rpt-contain_sf"/>
</dbReference>
<evidence type="ECO:0000313" key="1">
    <source>
        <dbReference type="EMBL" id="KAI9634750.1"/>
    </source>
</evidence>
<protein>
    <recommendedName>
        <fullName evidence="3">Ankyrin</fullName>
    </recommendedName>
</protein>
<evidence type="ECO:0008006" key="3">
    <source>
        <dbReference type="Google" id="ProtNLM"/>
    </source>
</evidence>
<dbReference type="GeneID" id="77728922"/>
<dbReference type="SUPFAM" id="SSF48403">
    <property type="entry name" value="Ankyrin repeat"/>
    <property type="match status" value="1"/>
</dbReference>
<dbReference type="RefSeq" id="XP_052944527.1">
    <property type="nucleotide sequence ID" value="XM_053089717.1"/>
</dbReference>
<dbReference type="Proteomes" id="UP001164286">
    <property type="component" value="Unassembled WGS sequence"/>
</dbReference>
<keyword evidence="2" id="KW-1185">Reference proteome</keyword>
<dbReference type="Gene3D" id="1.25.40.20">
    <property type="entry name" value="Ankyrin repeat-containing domain"/>
    <property type="match status" value="1"/>
</dbReference>
<dbReference type="AlphaFoldDB" id="A0AA38H5U0"/>
<reference evidence="1" key="1">
    <citation type="journal article" date="2022" name="G3 (Bethesda)">
        <title>High quality genome of the basidiomycete yeast Dioszegia hungarica PDD-24b-2 isolated from cloud water.</title>
        <authorList>
            <person name="Jarrige D."/>
            <person name="Haridas S."/>
            <person name="Bleykasten-Grosshans C."/>
            <person name="Joly M."/>
            <person name="Nadalig T."/>
            <person name="Sancelme M."/>
            <person name="Vuilleumier S."/>
            <person name="Grigoriev I.V."/>
            <person name="Amato P."/>
            <person name="Bringel F."/>
        </authorList>
    </citation>
    <scope>NUCLEOTIDE SEQUENCE</scope>
    <source>
        <strain evidence="1">PDD-24b-2</strain>
    </source>
</reference>
<name>A0AA38H5U0_9TREE</name>
<gene>
    <name evidence="1" type="ORF">MKK02DRAFT_37628</name>
</gene>
<sequence length="224" mass="25340">MVKLYDLPEEILLQIHLLALSPFLPLAHPALYAILHNAPKTHTAQYLIRLYADYGADMLVRAVRHPICSTTVAKEIRRVRDDLTCSELPRRLFRTFDQDLLDHLMTTYSPSPNSHKGYPLCRAVLTSNIALIEYLLRYGADPGVQESLPVRIATQLGRLDLVRLLVEPGQGGAKRIKRADRIVIGPELVELAIKSGHEPIVQYFVHDKGIMPPLRSIMKLGKRR</sequence>
<comment type="caution">
    <text evidence="1">The sequence shown here is derived from an EMBL/GenBank/DDBJ whole genome shotgun (WGS) entry which is preliminary data.</text>
</comment>
<evidence type="ECO:0000313" key="2">
    <source>
        <dbReference type="Proteomes" id="UP001164286"/>
    </source>
</evidence>
<organism evidence="1 2">
    <name type="scientific">Dioszegia hungarica</name>
    <dbReference type="NCBI Taxonomy" id="4972"/>
    <lineage>
        <taxon>Eukaryota</taxon>
        <taxon>Fungi</taxon>
        <taxon>Dikarya</taxon>
        <taxon>Basidiomycota</taxon>
        <taxon>Agaricomycotina</taxon>
        <taxon>Tremellomycetes</taxon>
        <taxon>Tremellales</taxon>
        <taxon>Bulleribasidiaceae</taxon>
        <taxon>Dioszegia</taxon>
    </lineage>
</organism>
<proteinExistence type="predicted"/>
<accession>A0AA38H5U0</accession>